<dbReference type="SUPFAM" id="SSF46626">
    <property type="entry name" value="Cytochrome c"/>
    <property type="match status" value="1"/>
</dbReference>
<dbReference type="InterPro" id="IPR036909">
    <property type="entry name" value="Cyt_c-like_dom_sf"/>
</dbReference>
<evidence type="ECO:0000313" key="6">
    <source>
        <dbReference type="EMBL" id="MBA0084951.1"/>
    </source>
</evidence>
<dbReference type="InterPro" id="IPR013036">
    <property type="entry name" value="DUF1587"/>
</dbReference>
<evidence type="ECO:0000259" key="4">
    <source>
        <dbReference type="Pfam" id="PF07626"/>
    </source>
</evidence>
<feature type="domain" description="DUF1587" evidence="4">
    <location>
        <begin position="124"/>
        <end position="185"/>
    </location>
</feature>
<name>A0A7V8NPE0_9BACT</name>
<organism evidence="6 7">
    <name type="scientific">Candidatus Acidiferrum panamense</name>
    <dbReference type="NCBI Taxonomy" id="2741543"/>
    <lineage>
        <taxon>Bacteria</taxon>
        <taxon>Pseudomonadati</taxon>
        <taxon>Acidobacteriota</taxon>
        <taxon>Terriglobia</taxon>
        <taxon>Candidatus Acidiferrales</taxon>
        <taxon>Candidatus Acidiferrum</taxon>
    </lineage>
</organism>
<keyword evidence="2" id="KW-0479">Metal-binding</keyword>
<keyword evidence="1" id="KW-0349">Heme</keyword>
<keyword evidence="3" id="KW-0408">Iron</keyword>
<dbReference type="Pfam" id="PF07626">
    <property type="entry name" value="PSD3"/>
    <property type="match status" value="1"/>
</dbReference>
<dbReference type="InterPro" id="IPR009056">
    <property type="entry name" value="Cyt_c-like_dom"/>
</dbReference>
<keyword evidence="7" id="KW-1185">Reference proteome</keyword>
<protein>
    <submittedName>
        <fullName evidence="6">DUF1587 domain-containing protein</fullName>
    </submittedName>
</protein>
<reference evidence="6" key="1">
    <citation type="submission" date="2020-06" db="EMBL/GenBank/DDBJ databases">
        <title>Legume-microbial interactions unlock mineral nutrients during tropical forest succession.</title>
        <authorList>
            <person name="Epihov D.Z."/>
        </authorList>
    </citation>
    <scope>NUCLEOTIDE SEQUENCE [LARGE SCALE GENOMIC DNA]</scope>
    <source>
        <strain evidence="6">Pan2503</strain>
    </source>
</reference>
<accession>A0A7V8NPE0</accession>
<dbReference type="EMBL" id="JACDQQ010000787">
    <property type="protein sequence ID" value="MBA0084951.1"/>
    <property type="molecule type" value="Genomic_DNA"/>
</dbReference>
<evidence type="ECO:0000256" key="3">
    <source>
        <dbReference type="ARBA" id="ARBA00023004"/>
    </source>
</evidence>
<gene>
    <name evidence="6" type="ORF">HRJ53_08145</name>
</gene>
<feature type="domain" description="Cytochrome c" evidence="5">
    <location>
        <begin position="35"/>
        <end position="103"/>
    </location>
</feature>
<dbReference type="GO" id="GO:0046872">
    <property type="term" value="F:metal ion binding"/>
    <property type="evidence" value="ECO:0007669"/>
    <property type="project" value="UniProtKB-KW"/>
</dbReference>
<evidence type="ECO:0000259" key="5">
    <source>
        <dbReference type="Pfam" id="PF13442"/>
    </source>
</evidence>
<sequence>MRPIQNLIPLIAVIVGTLSGPPESQAQDPADAQLATIKQYCVGCHNDKAKTGGVTFQGISAASVAKDPDLFEKAVRKLRGRVMPPPGAKQPDGKAVDSLVAWLEGSLDKLPNQAHITDQIVLHRLNRKEYENAVRDLLLVEVNGADLLPPDDTAQGFDNIASALQVSPSFIEQYVIAARNVALLALGKRDSRPQGWTFRAGSGNQLTHVPGLPLGTRGGILAKVDLPADGEYRINIPDMATHIWGNGMEYENPLVVTLDNKIVYQTVIGGEEDSKLYDQVQSGALDRVNARLKNIKFQATGGPHTVSYTHL</sequence>
<feature type="non-terminal residue" evidence="6">
    <location>
        <position position="311"/>
    </location>
</feature>
<dbReference type="Pfam" id="PF13442">
    <property type="entry name" value="Cytochrome_CBB3"/>
    <property type="match status" value="1"/>
</dbReference>
<evidence type="ECO:0000256" key="2">
    <source>
        <dbReference type="ARBA" id="ARBA00022723"/>
    </source>
</evidence>
<comment type="caution">
    <text evidence="6">The sequence shown here is derived from an EMBL/GenBank/DDBJ whole genome shotgun (WGS) entry which is preliminary data.</text>
</comment>
<evidence type="ECO:0000313" key="7">
    <source>
        <dbReference type="Proteomes" id="UP000567293"/>
    </source>
</evidence>
<dbReference type="Proteomes" id="UP000567293">
    <property type="component" value="Unassembled WGS sequence"/>
</dbReference>
<dbReference type="GO" id="GO:0009055">
    <property type="term" value="F:electron transfer activity"/>
    <property type="evidence" value="ECO:0007669"/>
    <property type="project" value="InterPro"/>
</dbReference>
<evidence type="ECO:0000256" key="1">
    <source>
        <dbReference type="ARBA" id="ARBA00022617"/>
    </source>
</evidence>
<dbReference type="AlphaFoldDB" id="A0A7V8NPE0"/>
<proteinExistence type="predicted"/>
<dbReference type="GO" id="GO:0020037">
    <property type="term" value="F:heme binding"/>
    <property type="evidence" value="ECO:0007669"/>
    <property type="project" value="InterPro"/>
</dbReference>